<dbReference type="VEuPathDB" id="ToxoDB:CSUI_001002"/>
<feature type="region of interest" description="Disordered" evidence="5">
    <location>
        <begin position="188"/>
        <end position="233"/>
    </location>
</feature>
<gene>
    <name evidence="7" type="ORF">CSUI_001002</name>
</gene>
<evidence type="ECO:0000256" key="2">
    <source>
        <dbReference type="ARBA" id="ARBA00022692"/>
    </source>
</evidence>
<feature type="transmembrane region" description="Helical" evidence="6">
    <location>
        <begin position="537"/>
        <end position="556"/>
    </location>
</feature>
<dbReference type="GO" id="GO:0016020">
    <property type="term" value="C:membrane"/>
    <property type="evidence" value="ECO:0007669"/>
    <property type="project" value="UniProtKB-SubCell"/>
</dbReference>
<comment type="subcellular location">
    <subcellularLocation>
        <location evidence="1">Membrane</location>
        <topology evidence="1">Multi-pass membrane protein</topology>
    </subcellularLocation>
</comment>
<dbReference type="PANTHER" id="PTHR31652">
    <property type="entry name" value="LIMR FAMILY PROTEIN DDB_G0283707-RELATED"/>
    <property type="match status" value="1"/>
</dbReference>
<dbReference type="InterPro" id="IPR006876">
    <property type="entry name" value="LMBR1-like_membr_prot"/>
</dbReference>
<dbReference type="PANTHER" id="PTHR31652:SF0">
    <property type="entry name" value="LIMR FAMILY PROTEIN DDB_G0283707-RELATED"/>
    <property type="match status" value="1"/>
</dbReference>
<evidence type="ECO:0000256" key="3">
    <source>
        <dbReference type="ARBA" id="ARBA00022989"/>
    </source>
</evidence>
<keyword evidence="4 6" id="KW-0472">Membrane</keyword>
<name>A0A2C6KYY7_9APIC</name>
<organism evidence="7 8">
    <name type="scientific">Cystoisospora suis</name>
    <dbReference type="NCBI Taxonomy" id="483139"/>
    <lineage>
        <taxon>Eukaryota</taxon>
        <taxon>Sar</taxon>
        <taxon>Alveolata</taxon>
        <taxon>Apicomplexa</taxon>
        <taxon>Conoidasida</taxon>
        <taxon>Coccidia</taxon>
        <taxon>Eucoccidiorida</taxon>
        <taxon>Eimeriorina</taxon>
        <taxon>Sarcocystidae</taxon>
        <taxon>Cystoisospora</taxon>
    </lineage>
</organism>
<feature type="non-terminal residue" evidence="7">
    <location>
        <position position="587"/>
    </location>
</feature>
<dbReference type="Pfam" id="PF04791">
    <property type="entry name" value="LMBR1"/>
    <property type="match status" value="1"/>
</dbReference>
<feature type="transmembrane region" description="Helical" evidence="6">
    <location>
        <begin position="458"/>
        <end position="480"/>
    </location>
</feature>
<feature type="transmembrane region" description="Helical" evidence="6">
    <location>
        <begin position="507"/>
        <end position="525"/>
    </location>
</feature>
<proteinExistence type="predicted"/>
<accession>A0A2C6KYY7</accession>
<evidence type="ECO:0000256" key="6">
    <source>
        <dbReference type="SAM" id="Phobius"/>
    </source>
</evidence>
<dbReference type="AlphaFoldDB" id="A0A2C6KYY7"/>
<feature type="transmembrane region" description="Helical" evidence="6">
    <location>
        <begin position="131"/>
        <end position="153"/>
    </location>
</feature>
<evidence type="ECO:0000256" key="5">
    <source>
        <dbReference type="SAM" id="MobiDB-lite"/>
    </source>
</evidence>
<dbReference type="Proteomes" id="UP000221165">
    <property type="component" value="Unassembled WGS sequence"/>
</dbReference>
<protein>
    <submittedName>
        <fullName evidence="7">Lmbr1 family region protein</fullName>
    </submittedName>
</protein>
<feature type="transmembrane region" description="Helical" evidence="6">
    <location>
        <begin position="90"/>
        <end position="111"/>
    </location>
</feature>
<feature type="transmembrane region" description="Helical" evidence="6">
    <location>
        <begin position="562"/>
        <end position="582"/>
    </location>
</feature>
<keyword evidence="8" id="KW-1185">Reference proteome</keyword>
<feature type="compositionally biased region" description="Basic and acidic residues" evidence="5">
    <location>
        <begin position="211"/>
        <end position="224"/>
    </location>
</feature>
<dbReference type="RefSeq" id="XP_067926822.1">
    <property type="nucleotide sequence ID" value="XM_068061208.1"/>
</dbReference>
<dbReference type="EMBL" id="MIGC01000392">
    <property type="protein sequence ID" value="PHJ25150.1"/>
    <property type="molecule type" value="Genomic_DNA"/>
</dbReference>
<sequence length="587" mass="66453">MDWIILIFLLVYFLLTLAANLKLLFYFEHASDSSLSVPEVVCKVVILAGLQLAWILVVALPLDVYNRNSPFASKNDADGKTQTAGLQMRLYWAIVSWFMSMYLLLAVPFAVFYYEADFDPRITKRVPWRMALIKTCVAVVVTAILIAIVYVLCRSISMKVDQDLCKQWTSQGVSETLKDFCDSVAATAANPSSPPSISSSSAGQTRKNRGQKSEKGRDSVHEGGHPLQEGSTVFSKSSKGYYWGTGGDLKNHKETSGTNNTSPGDTSKVSTWKTHVDVNVYLLAVMSFIGWITFAIFGGIGIASLPLDAFLRFRARPRPISLLTFKETRRLIGEKARKLRFIGEALAREEVLQQELTWRDFRKKRQYRSDVNRYKKCVLDLEEEYKQLVVCMRERGENPFYSYLKLLGGILALLLSIIWVIHIILNCLLPQLLNVSPIDNHIFGFLDSMLKAMADHSVALLALLLYTFLVCYLLVCVVKGCFKFGSNFFFFIGVHPMKKDETHLNSFLFNVVLVLLSCTAIVQFTARCFQGYSQQTVAAWIFDVQFFLLPFFGFIFKYNIFIYILLFTTLLSATVLFIRLCMGDIPS</sequence>
<reference evidence="7 8" key="1">
    <citation type="journal article" date="2017" name="Int. J. Parasitol.">
        <title>The genome of the protozoan parasite Cystoisospora suis and a reverse vaccinology approach to identify vaccine candidates.</title>
        <authorList>
            <person name="Palmieri N."/>
            <person name="Shrestha A."/>
            <person name="Ruttkowski B."/>
            <person name="Beck T."/>
            <person name="Vogl C."/>
            <person name="Tomley F."/>
            <person name="Blake D.P."/>
            <person name="Joachim A."/>
        </authorList>
    </citation>
    <scope>NUCLEOTIDE SEQUENCE [LARGE SCALE GENOMIC DNA]</scope>
    <source>
        <strain evidence="7 8">Wien I</strain>
    </source>
</reference>
<feature type="transmembrane region" description="Helical" evidence="6">
    <location>
        <begin position="280"/>
        <end position="303"/>
    </location>
</feature>
<feature type="transmembrane region" description="Helical" evidence="6">
    <location>
        <begin position="44"/>
        <end position="65"/>
    </location>
</feature>
<evidence type="ECO:0000313" key="8">
    <source>
        <dbReference type="Proteomes" id="UP000221165"/>
    </source>
</evidence>
<dbReference type="OrthoDB" id="73273at2759"/>
<dbReference type="GeneID" id="94424419"/>
<evidence type="ECO:0000313" key="7">
    <source>
        <dbReference type="EMBL" id="PHJ25150.1"/>
    </source>
</evidence>
<feature type="compositionally biased region" description="Low complexity" evidence="5">
    <location>
        <begin position="188"/>
        <end position="202"/>
    </location>
</feature>
<keyword evidence="3 6" id="KW-1133">Transmembrane helix</keyword>
<comment type="caution">
    <text evidence="7">The sequence shown here is derived from an EMBL/GenBank/DDBJ whole genome shotgun (WGS) entry which is preliminary data.</text>
</comment>
<feature type="transmembrane region" description="Helical" evidence="6">
    <location>
        <begin position="406"/>
        <end position="429"/>
    </location>
</feature>
<evidence type="ECO:0000256" key="4">
    <source>
        <dbReference type="ARBA" id="ARBA00023136"/>
    </source>
</evidence>
<keyword evidence="2 6" id="KW-0812">Transmembrane</keyword>
<evidence type="ECO:0000256" key="1">
    <source>
        <dbReference type="ARBA" id="ARBA00004141"/>
    </source>
</evidence>